<comment type="caution">
    <text evidence="2">The sequence shown here is derived from an EMBL/GenBank/DDBJ whole genome shotgun (WGS) entry which is preliminary data.</text>
</comment>
<reference evidence="2" key="2">
    <citation type="submission" date="2021-12" db="EMBL/GenBank/DDBJ databases">
        <title>Resequencing data analysis of finger millet.</title>
        <authorList>
            <person name="Hatakeyama M."/>
            <person name="Aluri S."/>
            <person name="Balachadran M.T."/>
            <person name="Sivarajan S.R."/>
            <person name="Poveda L."/>
            <person name="Shimizu-Inatsugi R."/>
            <person name="Schlapbach R."/>
            <person name="Sreeman S.M."/>
            <person name="Shimizu K.K."/>
        </authorList>
    </citation>
    <scope>NUCLEOTIDE SEQUENCE</scope>
</reference>
<dbReference type="Pfam" id="PF13952">
    <property type="entry name" value="DUF4216"/>
    <property type="match status" value="1"/>
</dbReference>
<proteinExistence type="predicted"/>
<dbReference type="EMBL" id="BQKI01000082">
    <property type="protein sequence ID" value="GJN31648.1"/>
    <property type="molecule type" value="Genomic_DNA"/>
</dbReference>
<dbReference type="InterPro" id="IPR025312">
    <property type="entry name" value="DUF4216"/>
</dbReference>
<protein>
    <recommendedName>
        <fullName evidence="1">DUF4216 domain-containing protein</fullName>
    </recommendedName>
</protein>
<sequence length="87" mass="10553">MFFKCDLVDNHVQNKWIKTYQFGLTSVNFKHLFNISDKIYEPFILASQAAQFYYVRDVIDTKWLLLFSQNLRTCMMLRMNTLIMLMR</sequence>
<evidence type="ECO:0000313" key="3">
    <source>
        <dbReference type="EMBL" id="GJN40757.1"/>
    </source>
</evidence>
<name>A0AAV5F7M7_ELECO</name>
<gene>
    <name evidence="2" type="primary">gb20069</name>
    <name evidence="3" type="synonym">gn00055</name>
    <name evidence="2" type="ORF">PR202_gb20069</name>
    <name evidence="3" type="ORF">PR202_gn00055</name>
</gene>
<evidence type="ECO:0000259" key="1">
    <source>
        <dbReference type="Pfam" id="PF13952"/>
    </source>
</evidence>
<accession>A0AAV5F7M7</accession>
<feature type="domain" description="DUF4216" evidence="1">
    <location>
        <begin position="2"/>
        <end position="64"/>
    </location>
</feature>
<reference evidence="2" key="1">
    <citation type="journal article" date="2018" name="DNA Res.">
        <title>Multiple hybrid de novo genome assembly of finger millet, an orphan allotetraploid crop.</title>
        <authorList>
            <person name="Hatakeyama M."/>
            <person name="Aluri S."/>
            <person name="Balachadran M.T."/>
            <person name="Sivarajan S.R."/>
            <person name="Patrignani A."/>
            <person name="Gruter S."/>
            <person name="Poveda L."/>
            <person name="Shimizu-Inatsugi R."/>
            <person name="Baeten J."/>
            <person name="Francoijs K.J."/>
            <person name="Nataraja K.N."/>
            <person name="Reddy Y.A.N."/>
            <person name="Phadnis S."/>
            <person name="Ravikumar R.L."/>
            <person name="Schlapbach R."/>
            <person name="Sreeman S.M."/>
            <person name="Shimizu K.K."/>
        </authorList>
    </citation>
    <scope>NUCLEOTIDE SEQUENCE</scope>
</reference>
<dbReference type="Proteomes" id="UP001054889">
    <property type="component" value="Unassembled WGS sequence"/>
</dbReference>
<dbReference type="EMBL" id="BQKI01000199">
    <property type="protein sequence ID" value="GJN40757.1"/>
    <property type="molecule type" value="Genomic_DNA"/>
</dbReference>
<evidence type="ECO:0000313" key="2">
    <source>
        <dbReference type="EMBL" id="GJN31648.1"/>
    </source>
</evidence>
<evidence type="ECO:0000313" key="4">
    <source>
        <dbReference type="Proteomes" id="UP001054889"/>
    </source>
</evidence>
<dbReference type="AlphaFoldDB" id="A0AAV5F7M7"/>
<keyword evidence="4" id="KW-1185">Reference proteome</keyword>
<organism evidence="2 4">
    <name type="scientific">Eleusine coracana subsp. coracana</name>
    <dbReference type="NCBI Taxonomy" id="191504"/>
    <lineage>
        <taxon>Eukaryota</taxon>
        <taxon>Viridiplantae</taxon>
        <taxon>Streptophyta</taxon>
        <taxon>Embryophyta</taxon>
        <taxon>Tracheophyta</taxon>
        <taxon>Spermatophyta</taxon>
        <taxon>Magnoliopsida</taxon>
        <taxon>Liliopsida</taxon>
        <taxon>Poales</taxon>
        <taxon>Poaceae</taxon>
        <taxon>PACMAD clade</taxon>
        <taxon>Chloridoideae</taxon>
        <taxon>Cynodonteae</taxon>
        <taxon>Eleusininae</taxon>
        <taxon>Eleusine</taxon>
    </lineage>
</organism>